<dbReference type="Pfam" id="PF03909">
    <property type="entry name" value="BSD"/>
    <property type="match status" value="1"/>
</dbReference>
<evidence type="ECO:0000259" key="2">
    <source>
        <dbReference type="PROSITE" id="PS50858"/>
    </source>
</evidence>
<dbReference type="AlphaFoldDB" id="A0A835QCN5"/>
<feature type="region of interest" description="Disordered" evidence="1">
    <location>
        <begin position="461"/>
        <end position="487"/>
    </location>
</feature>
<feature type="compositionally biased region" description="Acidic residues" evidence="1">
    <location>
        <begin position="387"/>
        <end position="400"/>
    </location>
</feature>
<dbReference type="Proteomes" id="UP000636800">
    <property type="component" value="Unassembled WGS sequence"/>
</dbReference>
<gene>
    <name evidence="3" type="ORF">HPP92_018769</name>
</gene>
<dbReference type="OrthoDB" id="250329at2759"/>
<accession>A0A835QCN5</accession>
<keyword evidence="4" id="KW-1185">Reference proteome</keyword>
<name>A0A835QCN5_VANPL</name>
<feature type="compositionally biased region" description="Polar residues" evidence="1">
    <location>
        <begin position="467"/>
        <end position="478"/>
    </location>
</feature>
<dbReference type="PANTHER" id="PTHR31923:SF4">
    <property type="entry name" value="BSD DOMAIN-CONTAINING PROTEIN"/>
    <property type="match status" value="1"/>
</dbReference>
<feature type="region of interest" description="Disordered" evidence="1">
    <location>
        <begin position="1"/>
        <end position="54"/>
    </location>
</feature>
<reference evidence="3 4" key="1">
    <citation type="journal article" date="2020" name="Nat. Food">
        <title>A phased Vanilla planifolia genome enables genetic improvement of flavour and production.</title>
        <authorList>
            <person name="Hasing T."/>
            <person name="Tang H."/>
            <person name="Brym M."/>
            <person name="Khazi F."/>
            <person name="Huang T."/>
            <person name="Chambers A.H."/>
        </authorList>
    </citation>
    <scope>NUCLEOTIDE SEQUENCE [LARGE SCALE GENOMIC DNA]</scope>
    <source>
        <tissue evidence="3">Leaf</tissue>
    </source>
</reference>
<organism evidence="3 4">
    <name type="scientific">Vanilla planifolia</name>
    <name type="common">Vanilla</name>
    <dbReference type="NCBI Taxonomy" id="51239"/>
    <lineage>
        <taxon>Eukaryota</taxon>
        <taxon>Viridiplantae</taxon>
        <taxon>Streptophyta</taxon>
        <taxon>Embryophyta</taxon>
        <taxon>Tracheophyta</taxon>
        <taxon>Spermatophyta</taxon>
        <taxon>Magnoliopsida</taxon>
        <taxon>Liliopsida</taxon>
        <taxon>Asparagales</taxon>
        <taxon>Orchidaceae</taxon>
        <taxon>Vanilloideae</taxon>
        <taxon>Vanilleae</taxon>
        <taxon>Vanilla</taxon>
    </lineage>
</organism>
<feature type="compositionally biased region" description="Basic and acidic residues" evidence="1">
    <location>
        <begin position="13"/>
        <end position="54"/>
    </location>
</feature>
<protein>
    <recommendedName>
        <fullName evidence="2">BSD domain-containing protein</fullName>
    </recommendedName>
</protein>
<feature type="domain" description="BSD" evidence="2">
    <location>
        <begin position="199"/>
        <end position="251"/>
    </location>
</feature>
<evidence type="ECO:0000256" key="1">
    <source>
        <dbReference type="SAM" id="MobiDB-lite"/>
    </source>
</evidence>
<dbReference type="Gene3D" id="1.10.3970.10">
    <property type="entry name" value="BSD domain"/>
    <property type="match status" value="1"/>
</dbReference>
<dbReference type="PROSITE" id="PS50858">
    <property type="entry name" value="BSD"/>
    <property type="match status" value="1"/>
</dbReference>
<dbReference type="SMART" id="SM00751">
    <property type="entry name" value="BSD"/>
    <property type="match status" value="1"/>
</dbReference>
<feature type="region of interest" description="Disordered" evidence="1">
    <location>
        <begin position="317"/>
        <end position="336"/>
    </location>
</feature>
<feature type="region of interest" description="Disordered" evidence="1">
    <location>
        <begin position="363"/>
        <end position="441"/>
    </location>
</feature>
<sequence>MSWLARSLVNSLRGEDNGNGERDPSRIATNGDRHDGEDQRDGDTPSRGVKEDLSELTKTITRQLWGVASFLAPPPTSDSFHGDPSDQAAAVVSEEVEVTESPRFAGIRSDFAELGGRFKSGISILSNTKAVSEISKIASTFLPLGDDGVEEDVDNGEDDEKADSGTAGITDEVMLFVRSISMHPETWLDFPLIAEVDYGDDFEMSDAQQDHALAVEHLEPRLAALRIDLCPSHMSEGCFWKIYFILIHSRLTNDDAEILSTPQAMQARAMLLQDLQSQTNTKTATRSVGSSFSAKEEQHEHAITRDGIINIVPVSSRSLSESPPPCVPSGKETSISIPTPVADIETEKHLDESTEVKVVDKSVVKEDPPVQAKGKDLQTNVSSIERDEGDEDDWLEDETGEVSVSGVSTIPLGNDDDVSFSDLEEEDDSGGGSESKIMAKSTGIAANESMGWVQLNKNARTAAKAPNFSSSKNESSDWLSLDEIDVE</sequence>
<evidence type="ECO:0000313" key="4">
    <source>
        <dbReference type="Proteomes" id="UP000636800"/>
    </source>
</evidence>
<dbReference type="InterPro" id="IPR035925">
    <property type="entry name" value="BSD_dom_sf"/>
</dbReference>
<proteinExistence type="predicted"/>
<dbReference type="EMBL" id="JADCNL010000009">
    <property type="protein sequence ID" value="KAG0467189.1"/>
    <property type="molecule type" value="Genomic_DNA"/>
</dbReference>
<feature type="compositionally biased region" description="Acidic residues" evidence="1">
    <location>
        <begin position="414"/>
        <end position="429"/>
    </location>
</feature>
<comment type="caution">
    <text evidence="3">The sequence shown here is derived from an EMBL/GenBank/DDBJ whole genome shotgun (WGS) entry which is preliminary data.</text>
</comment>
<dbReference type="InterPro" id="IPR005607">
    <property type="entry name" value="BSD_dom"/>
</dbReference>
<feature type="compositionally biased region" description="Basic and acidic residues" evidence="1">
    <location>
        <begin position="363"/>
        <end position="376"/>
    </location>
</feature>
<dbReference type="PANTHER" id="PTHR31923">
    <property type="entry name" value="BSD DOMAIN-CONTAINING PROTEIN"/>
    <property type="match status" value="1"/>
</dbReference>
<evidence type="ECO:0000313" key="3">
    <source>
        <dbReference type="EMBL" id="KAG0467189.1"/>
    </source>
</evidence>
<dbReference type="SUPFAM" id="SSF140383">
    <property type="entry name" value="BSD domain-like"/>
    <property type="match status" value="1"/>
</dbReference>